<feature type="compositionally biased region" description="Basic and acidic residues" evidence="8">
    <location>
        <begin position="620"/>
        <end position="633"/>
    </location>
</feature>
<evidence type="ECO:0000256" key="2">
    <source>
        <dbReference type="ARBA" id="ARBA00022723"/>
    </source>
</evidence>
<dbReference type="Proteomes" id="UP001652661">
    <property type="component" value="Chromosome 2R"/>
</dbReference>
<evidence type="ECO:0000256" key="4">
    <source>
        <dbReference type="ARBA" id="ARBA00022771"/>
    </source>
</evidence>
<dbReference type="InterPro" id="IPR013087">
    <property type="entry name" value="Znf_C2H2_type"/>
</dbReference>
<evidence type="ECO:0000256" key="1">
    <source>
        <dbReference type="ARBA" id="ARBA00004123"/>
    </source>
</evidence>
<feature type="region of interest" description="Disordered" evidence="8">
    <location>
        <begin position="610"/>
        <end position="633"/>
    </location>
</feature>
<keyword evidence="6" id="KW-0539">Nucleus</keyword>
<evidence type="ECO:0000256" key="5">
    <source>
        <dbReference type="ARBA" id="ARBA00022833"/>
    </source>
</evidence>
<feature type="domain" description="C2H2-type" evidence="9">
    <location>
        <begin position="430"/>
        <end position="458"/>
    </location>
</feature>
<accession>A0A6P4I559</accession>
<gene>
    <name evidence="11" type="primary">LOC108072402</name>
</gene>
<dbReference type="PROSITE" id="PS50157">
    <property type="entry name" value="ZINC_FINGER_C2H2_2"/>
    <property type="match status" value="5"/>
</dbReference>
<dbReference type="SMART" id="SM00355">
    <property type="entry name" value="ZnF_C2H2"/>
    <property type="match status" value="7"/>
</dbReference>
<feature type="domain" description="C2H2-type" evidence="9">
    <location>
        <begin position="355"/>
        <end position="383"/>
    </location>
</feature>
<dbReference type="PANTHER" id="PTHR24390">
    <property type="entry name" value="ZINC FINGER PROTEIN"/>
    <property type="match status" value="1"/>
</dbReference>
<reference evidence="10" key="1">
    <citation type="submission" date="2025-05" db="UniProtKB">
        <authorList>
            <consortium name="RefSeq"/>
        </authorList>
    </citation>
    <scope>NUCLEOTIDE SEQUENCE [LARGE SCALE GENOMIC DNA]</scope>
    <source>
        <strain evidence="10">14028-0561.14</strain>
    </source>
</reference>
<dbReference type="Gene3D" id="3.30.160.60">
    <property type="entry name" value="Classic Zinc Finger"/>
    <property type="match status" value="2"/>
</dbReference>
<keyword evidence="2" id="KW-0479">Metal-binding</keyword>
<dbReference type="GO" id="GO:0006357">
    <property type="term" value="P:regulation of transcription by RNA polymerase II"/>
    <property type="evidence" value="ECO:0007669"/>
    <property type="project" value="TreeGrafter"/>
</dbReference>
<proteinExistence type="predicted"/>
<dbReference type="GeneID" id="108072402"/>
<evidence type="ECO:0000256" key="3">
    <source>
        <dbReference type="ARBA" id="ARBA00022737"/>
    </source>
</evidence>
<evidence type="ECO:0000313" key="11">
    <source>
        <dbReference type="RefSeq" id="XP_017018994.1"/>
    </source>
</evidence>
<dbReference type="GO" id="GO:0008270">
    <property type="term" value="F:zinc ion binding"/>
    <property type="evidence" value="ECO:0007669"/>
    <property type="project" value="UniProtKB-KW"/>
</dbReference>
<protein>
    <submittedName>
        <fullName evidence="11">Zinc finger protein 425</fullName>
    </submittedName>
</protein>
<sequence length="633" mass="73825">MSWPGKLLIIYENFTNDLPPLQIGQKPTGCPTPCSCKCKCCRGFSQKYVAFNGESDDPSSSSAASGGDVQKMMRFRSADMLLLLQAAQLRDHFWTNQYFKVDLQEDYAAISEVFAAQKINISNEKLAEILDTVTSGYRRAISQLTTAEAQGALRPKKAALFFPGLRCSCLKCEYLPWRKLQDVEDHQKEHRFSDNFHCRICYRRFYLQHSLTAHLIRKIGGRRPSSEELMANESYKKLLLAQRSQELEEPEQAPAQVEDIVLAVPKHLRLDYEEENRSPIRGRMRLMLTLCPLCDQEYRFSFSHQLHFLKNHKRTQPDPETFPCYNCNRSFLTRKSLRKHQKRVRKTCHLRYHPFKCPKCRSRFQLAATRNSHVARIHDRKKLCLICKVPTVARCCSDHTPRECREAIKKHREKVRELRGLDKKPQAPKPMCQHCDQSFPNTFLLREHLNKKHLQQRNFTCEICGAAFYSQGKMQVHRKAVHLKLHVTHCETCNLTIKAKDNYLRHCRSKRHQDELRKMETGRNKTREPESITKSSLESDHNEDGIDLEPTEPFLKMETTTKSLVKGDRLSRKPKRKPSTAPCSYQQPEKVNFCDPCGTTIVGTMIRHNQTSKHKNNLLKHNEKRENKRFMRN</sequence>
<dbReference type="InterPro" id="IPR036236">
    <property type="entry name" value="Znf_C2H2_sf"/>
</dbReference>
<dbReference type="PANTHER" id="PTHR24390:SF79">
    <property type="entry name" value="ASPARAGINE-RICH ZINC FINGER PROTEIN AZF1"/>
    <property type="match status" value="1"/>
</dbReference>
<dbReference type="RefSeq" id="XP_017018994.1">
    <property type="nucleotide sequence ID" value="XM_017163505.3"/>
</dbReference>
<keyword evidence="5" id="KW-0862">Zinc</keyword>
<feature type="region of interest" description="Disordered" evidence="8">
    <location>
        <begin position="512"/>
        <end position="585"/>
    </location>
</feature>
<keyword evidence="10" id="KW-1185">Reference proteome</keyword>
<feature type="compositionally biased region" description="Basic and acidic residues" evidence="8">
    <location>
        <begin position="512"/>
        <end position="544"/>
    </location>
</feature>
<evidence type="ECO:0000256" key="8">
    <source>
        <dbReference type="SAM" id="MobiDB-lite"/>
    </source>
</evidence>
<dbReference type="SUPFAM" id="SSF57667">
    <property type="entry name" value="beta-beta-alpha zinc fingers"/>
    <property type="match status" value="2"/>
</dbReference>
<feature type="domain" description="C2H2-type" evidence="9">
    <location>
        <begin position="459"/>
        <end position="482"/>
    </location>
</feature>
<feature type="domain" description="C2H2-type" evidence="9">
    <location>
        <begin position="196"/>
        <end position="224"/>
    </location>
</feature>
<keyword evidence="3" id="KW-0677">Repeat</keyword>
<feature type="domain" description="C2H2-type" evidence="9">
    <location>
        <begin position="322"/>
        <end position="354"/>
    </location>
</feature>
<dbReference type="OrthoDB" id="10039931at2759"/>
<name>A0A6P4I559_DROKI</name>
<organism evidence="10 11">
    <name type="scientific">Drosophila kikkawai</name>
    <name type="common">Fruit fly</name>
    <dbReference type="NCBI Taxonomy" id="30033"/>
    <lineage>
        <taxon>Eukaryota</taxon>
        <taxon>Metazoa</taxon>
        <taxon>Ecdysozoa</taxon>
        <taxon>Arthropoda</taxon>
        <taxon>Hexapoda</taxon>
        <taxon>Insecta</taxon>
        <taxon>Pterygota</taxon>
        <taxon>Neoptera</taxon>
        <taxon>Endopterygota</taxon>
        <taxon>Diptera</taxon>
        <taxon>Brachycera</taxon>
        <taxon>Muscomorpha</taxon>
        <taxon>Ephydroidea</taxon>
        <taxon>Drosophilidae</taxon>
        <taxon>Drosophila</taxon>
        <taxon>Sophophora</taxon>
    </lineage>
</organism>
<dbReference type="GO" id="GO:0005634">
    <property type="term" value="C:nucleus"/>
    <property type="evidence" value="ECO:0007669"/>
    <property type="project" value="UniProtKB-SubCell"/>
</dbReference>
<reference evidence="11" key="2">
    <citation type="submission" date="2025-08" db="UniProtKB">
        <authorList>
            <consortium name="RefSeq"/>
        </authorList>
    </citation>
    <scope>IDENTIFICATION</scope>
    <source>
        <strain evidence="11">14028-0561.14</strain>
        <tissue evidence="11">Whole fly</tissue>
    </source>
</reference>
<evidence type="ECO:0000256" key="7">
    <source>
        <dbReference type="PROSITE-ProRule" id="PRU00042"/>
    </source>
</evidence>
<dbReference type="AlphaFoldDB" id="A0A6P4I559"/>
<evidence type="ECO:0000259" key="9">
    <source>
        <dbReference type="PROSITE" id="PS50157"/>
    </source>
</evidence>
<evidence type="ECO:0000256" key="6">
    <source>
        <dbReference type="ARBA" id="ARBA00023242"/>
    </source>
</evidence>
<comment type="subcellular location">
    <subcellularLocation>
        <location evidence="1">Nucleus</location>
    </subcellularLocation>
</comment>
<evidence type="ECO:0000313" key="10">
    <source>
        <dbReference type="Proteomes" id="UP001652661"/>
    </source>
</evidence>
<dbReference type="GO" id="GO:0003700">
    <property type="term" value="F:DNA-binding transcription factor activity"/>
    <property type="evidence" value="ECO:0007669"/>
    <property type="project" value="TreeGrafter"/>
</dbReference>
<keyword evidence="4 7" id="KW-0863">Zinc-finger</keyword>
<dbReference type="PROSITE" id="PS00028">
    <property type="entry name" value="ZINC_FINGER_C2H2_1"/>
    <property type="match status" value="5"/>
</dbReference>
<dbReference type="GO" id="GO:0000978">
    <property type="term" value="F:RNA polymerase II cis-regulatory region sequence-specific DNA binding"/>
    <property type="evidence" value="ECO:0007669"/>
    <property type="project" value="TreeGrafter"/>
</dbReference>